<dbReference type="CDD" id="cd08570">
    <property type="entry name" value="GDPD_YPL206cp_fungi"/>
    <property type="match status" value="1"/>
</dbReference>
<dbReference type="GeneID" id="18756415"/>
<feature type="compositionally biased region" description="Low complexity" evidence="1">
    <location>
        <begin position="489"/>
        <end position="498"/>
    </location>
</feature>
<reference evidence="3 4" key="1">
    <citation type="journal article" date="2012" name="BMC Genomics">
        <title>Sequencing the genome of Marssonina brunnea reveals fungus-poplar co-evolution.</title>
        <authorList>
            <person name="Zhu S."/>
            <person name="Cao Y.-Z."/>
            <person name="Jiang C."/>
            <person name="Tan B.-Y."/>
            <person name="Wang Z."/>
            <person name="Feng S."/>
            <person name="Zhang L."/>
            <person name="Su X.-H."/>
            <person name="Brejova B."/>
            <person name="Vinar T."/>
            <person name="Xu M."/>
            <person name="Wang M.-X."/>
            <person name="Zhang S.-G."/>
            <person name="Huang M.-R."/>
            <person name="Wu R."/>
            <person name="Zhou Y."/>
        </authorList>
    </citation>
    <scope>NUCLEOTIDE SEQUENCE [LARGE SCALE GENOMIC DNA]</scope>
    <source>
        <strain evidence="3 4">MB_m1</strain>
    </source>
</reference>
<evidence type="ECO:0000259" key="2">
    <source>
        <dbReference type="PROSITE" id="PS51704"/>
    </source>
</evidence>
<keyword evidence="4" id="KW-1185">Reference proteome</keyword>
<sequence>MPDSMANPAMDTVALLPDTMKAPGFTKAVQTREGKRPQAIAHRGYKAKFPENSMGAFKGAVEIGAHAIETDLHLSRDGVVVLSHDATLKRCFGLEHKIVDCDWAFIEPLRTIRKPQQAMARLVDLLEYLASPGLEDIWILLDIKLDDNPDRLISAIAAAIEQVDHSIKWSERILLGCWNAKCLPICSKYLPGFHIAHIGWNIPYARQFLELPDVSFNVFQKMMIGPGGSRFMQDVRKPGRSLFLWTVNDDNTMRWCISKQVDGVITDDPKRYLELCRSYKGEKVKITMKGWASFAFIKIIIPFYRILVQRRHGTNMSTGQVKQDILIGRREHLSKPSSSGVVTLNADLPPTVSGSRKHQGQGQRAEMKAARTASEAGWSGATAVETIPGLSRASRGEIESVDRAKPTREEDVFDAQGFRYRVPPEVTRRASERLPIQDKHQQQQAPKLKRGGTGLGLGLKRLVGGIGFGSKREKEREKEIPAYRDLNSRQPETAAEAQARARWEEHQRRAGLIPGLLSPRTSGEQGRGKEHGYVEAKEEDQSPMSRPAHSTKAPLDRVSSPTHDGQTVARAHTFSHDRTARQENYVYTPPPSASSSTAPYRAGTFPKDQAQIHEHNRDSDYSHRHHQSYSSIQSQGSRADIADRRNLYGGGRIRGKTTTTTGYDGANRAGMGGGRSVRDVETSTVNTTPSEVLPRVMLVDFGKQGGGGQLARDNEQARDRQENGLGTRPGVSRVQTRGRVDGSSLPEDGTRPGAVGDGRARHMLTARESDTERRARELKAADVHLARVRDGRGHIDCTNRREQ</sequence>
<name>K1X8I1_MARBU</name>
<dbReference type="OrthoDB" id="1058301at2759"/>
<feature type="region of interest" description="Disordered" evidence="1">
    <location>
        <begin position="614"/>
        <end position="687"/>
    </location>
</feature>
<proteinExistence type="predicted"/>
<feature type="domain" description="GP-PDE" evidence="2">
    <location>
        <begin position="37"/>
        <end position="276"/>
    </location>
</feature>
<organism evidence="3 4">
    <name type="scientific">Marssonina brunnea f. sp. multigermtubi (strain MB_m1)</name>
    <name type="common">Marssonina leaf spot fungus</name>
    <dbReference type="NCBI Taxonomy" id="1072389"/>
    <lineage>
        <taxon>Eukaryota</taxon>
        <taxon>Fungi</taxon>
        <taxon>Dikarya</taxon>
        <taxon>Ascomycota</taxon>
        <taxon>Pezizomycotina</taxon>
        <taxon>Leotiomycetes</taxon>
        <taxon>Helotiales</taxon>
        <taxon>Drepanopezizaceae</taxon>
        <taxon>Drepanopeziza</taxon>
    </lineage>
</organism>
<evidence type="ECO:0000313" key="3">
    <source>
        <dbReference type="EMBL" id="EKD21367.1"/>
    </source>
</evidence>
<protein>
    <submittedName>
        <fullName evidence="3">Glycerophosphoryl diester phosphodiesterase</fullName>
    </submittedName>
</protein>
<gene>
    <name evidence="3" type="ORF">MBM_00480</name>
</gene>
<dbReference type="Gene3D" id="3.20.20.190">
    <property type="entry name" value="Phosphatidylinositol (PI) phosphodiesterase"/>
    <property type="match status" value="1"/>
</dbReference>
<feature type="compositionally biased region" description="Polar residues" evidence="1">
    <location>
        <begin position="628"/>
        <end position="637"/>
    </location>
</feature>
<dbReference type="EMBL" id="JH921428">
    <property type="protein sequence ID" value="EKD21367.1"/>
    <property type="molecule type" value="Genomic_DNA"/>
</dbReference>
<feature type="compositionally biased region" description="Basic and acidic residues" evidence="1">
    <location>
        <begin position="765"/>
        <end position="775"/>
    </location>
</feature>
<dbReference type="InterPro" id="IPR017946">
    <property type="entry name" value="PLC-like_Pdiesterase_TIM-brl"/>
</dbReference>
<evidence type="ECO:0000256" key="1">
    <source>
        <dbReference type="SAM" id="MobiDB-lite"/>
    </source>
</evidence>
<dbReference type="HOGENOM" id="CLU_350567_0_0_1"/>
<feature type="region of interest" description="Disordered" evidence="1">
    <location>
        <begin position="704"/>
        <end position="775"/>
    </location>
</feature>
<feature type="compositionally biased region" description="Basic and acidic residues" evidence="1">
    <location>
        <begin position="526"/>
        <end position="540"/>
    </location>
</feature>
<dbReference type="SUPFAM" id="SSF51695">
    <property type="entry name" value="PLC-like phosphodiesterases"/>
    <property type="match status" value="1"/>
</dbReference>
<dbReference type="Pfam" id="PF03009">
    <property type="entry name" value="GDPD"/>
    <property type="match status" value="1"/>
</dbReference>
<accession>K1X8I1</accession>
<feature type="region of interest" description="Disordered" evidence="1">
    <location>
        <begin position="470"/>
        <end position="564"/>
    </location>
</feature>
<dbReference type="KEGG" id="mbe:MBM_00480"/>
<feature type="compositionally biased region" description="Basic and acidic residues" evidence="1">
    <location>
        <begin position="470"/>
        <end position="482"/>
    </location>
</feature>
<dbReference type="Proteomes" id="UP000006753">
    <property type="component" value="Unassembled WGS sequence"/>
</dbReference>
<feature type="compositionally biased region" description="Basic and acidic residues" evidence="1">
    <location>
        <begin position="499"/>
        <end position="508"/>
    </location>
</feature>
<dbReference type="eggNOG" id="KOG2258">
    <property type="taxonomic scope" value="Eukaryota"/>
</dbReference>
<dbReference type="GO" id="GO:0006629">
    <property type="term" value="P:lipid metabolic process"/>
    <property type="evidence" value="ECO:0007669"/>
    <property type="project" value="InterPro"/>
</dbReference>
<dbReference type="InParanoid" id="K1X8I1"/>
<dbReference type="GO" id="GO:0008081">
    <property type="term" value="F:phosphoric diester hydrolase activity"/>
    <property type="evidence" value="ECO:0007669"/>
    <property type="project" value="InterPro"/>
</dbReference>
<dbReference type="STRING" id="1072389.K1X8I1"/>
<dbReference type="InterPro" id="IPR030395">
    <property type="entry name" value="GP_PDE_dom"/>
</dbReference>
<dbReference type="PANTHER" id="PTHR43805:SF1">
    <property type="entry name" value="GP-PDE DOMAIN-CONTAINING PROTEIN"/>
    <property type="match status" value="1"/>
</dbReference>
<dbReference type="PANTHER" id="PTHR43805">
    <property type="entry name" value="GLYCEROPHOSPHORYL DIESTER PHOSPHODIESTERASE"/>
    <property type="match status" value="1"/>
</dbReference>
<dbReference type="AlphaFoldDB" id="K1X8I1"/>
<dbReference type="PROSITE" id="PS51704">
    <property type="entry name" value="GP_PDE"/>
    <property type="match status" value="1"/>
</dbReference>
<feature type="compositionally biased region" description="Basic and acidic residues" evidence="1">
    <location>
        <begin position="712"/>
        <end position="722"/>
    </location>
</feature>
<evidence type="ECO:0000313" key="4">
    <source>
        <dbReference type="Proteomes" id="UP000006753"/>
    </source>
</evidence>
<feature type="region of interest" description="Disordered" evidence="1">
    <location>
        <begin position="335"/>
        <end position="381"/>
    </location>
</feature>